<evidence type="ECO:0000256" key="5">
    <source>
        <dbReference type="ARBA" id="ARBA00014651"/>
    </source>
</evidence>
<evidence type="ECO:0000256" key="2">
    <source>
        <dbReference type="ARBA" id="ARBA00004173"/>
    </source>
</evidence>
<evidence type="ECO:0000259" key="12">
    <source>
        <dbReference type="PROSITE" id="PS50830"/>
    </source>
</evidence>
<dbReference type="InterPro" id="IPR016071">
    <property type="entry name" value="Staphylococal_nuclease_OB-fold"/>
</dbReference>
<organism evidence="13 14">
    <name type="scientific">Extremus antarcticus</name>
    <dbReference type="NCBI Taxonomy" id="702011"/>
    <lineage>
        <taxon>Eukaryota</taxon>
        <taxon>Fungi</taxon>
        <taxon>Dikarya</taxon>
        <taxon>Ascomycota</taxon>
        <taxon>Pezizomycotina</taxon>
        <taxon>Dothideomycetes</taxon>
        <taxon>Dothideomycetidae</taxon>
        <taxon>Mycosphaerellales</taxon>
        <taxon>Extremaceae</taxon>
        <taxon>Extremus</taxon>
    </lineage>
</organism>
<comment type="subcellular location">
    <subcellularLocation>
        <location evidence="1">Membrane</location>
        <topology evidence="1">Single-pass membrane protein</topology>
    </subcellularLocation>
    <subcellularLocation>
        <location evidence="2">Mitochondrion</location>
    </subcellularLocation>
</comment>
<evidence type="ECO:0000256" key="11">
    <source>
        <dbReference type="SAM" id="Phobius"/>
    </source>
</evidence>
<dbReference type="Pfam" id="PF00565">
    <property type="entry name" value="SNase"/>
    <property type="match status" value="1"/>
</dbReference>
<dbReference type="GO" id="GO:0005739">
    <property type="term" value="C:mitochondrion"/>
    <property type="evidence" value="ECO:0007669"/>
    <property type="project" value="UniProtKB-SubCell"/>
</dbReference>
<evidence type="ECO:0000256" key="3">
    <source>
        <dbReference type="ARBA" id="ARBA00005435"/>
    </source>
</evidence>
<dbReference type="InterPro" id="IPR035437">
    <property type="entry name" value="SNase_OB-fold_sf"/>
</dbReference>
<comment type="similarity">
    <text evidence="3">Belongs to the LCL3 family.</text>
</comment>
<sequence length="299" mass="33960">MPWPSWAFWRHDPPDPPSDDPKHERPAAPPRTKSTSWDTTLNKTDWSHYTTFQTIAISSVTTATTFALYLLYKKYVRRVPNAASIKPDSFHKASYYGFVTRVGDGDGFHFFHTPGGRLMGWGWAPGRRTADIMKRGAKATNKQTMSVRMAGIDAPEMAHFGRPEQPWAKEALEWLKGSIGGRYVRVRPLKQDQYQRVVGLVERWRWGVWRQDVGLVMLRRGLATVYEAKIGSEFGGKEGVYRKAEERAKRGRVGMWRDAGMVAWLLGRKGAVETPRAYKTRMVEGEKVAKNAPSADMAK</sequence>
<dbReference type="EMBL" id="JAWDJX010000086">
    <property type="protein sequence ID" value="KAK3046589.1"/>
    <property type="molecule type" value="Genomic_DNA"/>
</dbReference>
<dbReference type="PANTHER" id="PTHR12302:SF3">
    <property type="entry name" value="SERINE_THREONINE-PROTEIN KINASE 31"/>
    <property type="match status" value="1"/>
</dbReference>
<evidence type="ECO:0000313" key="14">
    <source>
        <dbReference type="Proteomes" id="UP001271007"/>
    </source>
</evidence>
<keyword evidence="9" id="KW-0106">Calcium</keyword>
<protein>
    <recommendedName>
        <fullName evidence="4">Probable endonuclease LCL3</fullName>
    </recommendedName>
    <alternativeName>
        <fullName evidence="5">Probable endonuclease lcl3</fullName>
    </alternativeName>
</protein>
<evidence type="ECO:0000256" key="8">
    <source>
        <dbReference type="ARBA" id="ARBA00022801"/>
    </source>
</evidence>
<evidence type="ECO:0000256" key="7">
    <source>
        <dbReference type="ARBA" id="ARBA00022759"/>
    </source>
</evidence>
<dbReference type="Proteomes" id="UP001271007">
    <property type="component" value="Unassembled WGS sequence"/>
</dbReference>
<dbReference type="SUPFAM" id="SSF50199">
    <property type="entry name" value="Staphylococcal nuclease"/>
    <property type="match status" value="1"/>
</dbReference>
<feature type="transmembrane region" description="Helical" evidence="11">
    <location>
        <begin position="51"/>
        <end position="72"/>
    </location>
</feature>
<keyword evidence="6" id="KW-0540">Nuclease</keyword>
<keyword evidence="14" id="KW-1185">Reference proteome</keyword>
<dbReference type="GO" id="GO:0016787">
    <property type="term" value="F:hydrolase activity"/>
    <property type="evidence" value="ECO:0007669"/>
    <property type="project" value="UniProtKB-KW"/>
</dbReference>
<keyword evidence="7 13" id="KW-0255">Endonuclease</keyword>
<feature type="domain" description="TNase-like" evidence="12">
    <location>
        <begin position="93"/>
        <end position="258"/>
    </location>
</feature>
<dbReference type="Gene3D" id="2.40.50.90">
    <property type="match status" value="1"/>
</dbReference>
<keyword evidence="11" id="KW-0812">Transmembrane</keyword>
<dbReference type="AlphaFoldDB" id="A0AAJ0D5R0"/>
<dbReference type="GO" id="GO:0016020">
    <property type="term" value="C:membrane"/>
    <property type="evidence" value="ECO:0007669"/>
    <property type="project" value="UniProtKB-SubCell"/>
</dbReference>
<proteinExistence type="inferred from homology"/>
<comment type="caution">
    <text evidence="13">The sequence shown here is derived from an EMBL/GenBank/DDBJ whole genome shotgun (WGS) entry which is preliminary data.</text>
</comment>
<dbReference type="GO" id="GO:0004519">
    <property type="term" value="F:endonuclease activity"/>
    <property type="evidence" value="ECO:0007669"/>
    <property type="project" value="UniProtKB-KW"/>
</dbReference>
<feature type="region of interest" description="Disordered" evidence="10">
    <location>
        <begin position="1"/>
        <end position="37"/>
    </location>
</feature>
<evidence type="ECO:0000256" key="9">
    <source>
        <dbReference type="ARBA" id="ARBA00022837"/>
    </source>
</evidence>
<dbReference type="PROSITE" id="PS50830">
    <property type="entry name" value="TNASE_3"/>
    <property type="match status" value="1"/>
</dbReference>
<evidence type="ECO:0000256" key="10">
    <source>
        <dbReference type="SAM" id="MobiDB-lite"/>
    </source>
</evidence>
<evidence type="ECO:0000256" key="6">
    <source>
        <dbReference type="ARBA" id="ARBA00022722"/>
    </source>
</evidence>
<gene>
    <name evidence="13" type="primary">lcl3</name>
    <name evidence="13" type="ORF">LTR09_011937</name>
</gene>
<name>A0AAJ0D5R0_9PEZI</name>
<evidence type="ECO:0000313" key="13">
    <source>
        <dbReference type="EMBL" id="KAK3046589.1"/>
    </source>
</evidence>
<dbReference type="PANTHER" id="PTHR12302">
    <property type="entry name" value="EBNA2 BINDING PROTEIN P100"/>
    <property type="match status" value="1"/>
</dbReference>
<feature type="compositionally biased region" description="Basic and acidic residues" evidence="10">
    <location>
        <begin position="9"/>
        <end position="26"/>
    </location>
</feature>
<keyword evidence="11" id="KW-0472">Membrane</keyword>
<keyword evidence="11" id="KW-1133">Transmembrane helix</keyword>
<keyword evidence="8" id="KW-0378">Hydrolase</keyword>
<reference evidence="13" key="1">
    <citation type="submission" date="2023-04" db="EMBL/GenBank/DDBJ databases">
        <title>Black Yeasts Isolated from many extreme environments.</title>
        <authorList>
            <person name="Coleine C."/>
            <person name="Stajich J.E."/>
            <person name="Selbmann L."/>
        </authorList>
    </citation>
    <scope>NUCLEOTIDE SEQUENCE</scope>
    <source>
        <strain evidence="13">CCFEE 5312</strain>
    </source>
</reference>
<accession>A0AAJ0D5R0</accession>
<evidence type="ECO:0000256" key="4">
    <source>
        <dbReference type="ARBA" id="ARBA00013404"/>
    </source>
</evidence>
<dbReference type="SMART" id="SM00318">
    <property type="entry name" value="SNc"/>
    <property type="match status" value="1"/>
</dbReference>
<evidence type="ECO:0000256" key="1">
    <source>
        <dbReference type="ARBA" id="ARBA00004167"/>
    </source>
</evidence>